<protein>
    <submittedName>
        <fullName evidence="1">Uncharacterized protein</fullName>
    </submittedName>
</protein>
<name>A0A2P5CEI5_PARAD</name>
<evidence type="ECO:0000313" key="1">
    <source>
        <dbReference type="EMBL" id="PON59448.1"/>
    </source>
</evidence>
<dbReference type="EMBL" id="JXTB01000140">
    <property type="protein sequence ID" value="PON59448.1"/>
    <property type="molecule type" value="Genomic_DNA"/>
</dbReference>
<reference evidence="2" key="1">
    <citation type="submission" date="2016-06" db="EMBL/GenBank/DDBJ databases">
        <title>Parallel loss of symbiosis genes in relatives of nitrogen-fixing non-legume Parasponia.</title>
        <authorList>
            <person name="Van Velzen R."/>
            <person name="Holmer R."/>
            <person name="Bu F."/>
            <person name="Rutten L."/>
            <person name="Van Zeijl A."/>
            <person name="Liu W."/>
            <person name="Santuari L."/>
            <person name="Cao Q."/>
            <person name="Sharma T."/>
            <person name="Shen D."/>
            <person name="Roswanjaya Y."/>
            <person name="Wardhani T."/>
            <person name="Kalhor M.S."/>
            <person name="Jansen J."/>
            <person name="Van den Hoogen J."/>
            <person name="Gungor B."/>
            <person name="Hartog M."/>
            <person name="Hontelez J."/>
            <person name="Verver J."/>
            <person name="Yang W.-C."/>
            <person name="Schijlen E."/>
            <person name="Repin R."/>
            <person name="Schilthuizen M."/>
            <person name="Schranz E."/>
            <person name="Heidstra R."/>
            <person name="Miyata K."/>
            <person name="Fedorova E."/>
            <person name="Kohlen W."/>
            <person name="Bisseling T."/>
            <person name="Smit S."/>
            <person name="Geurts R."/>
        </authorList>
    </citation>
    <scope>NUCLEOTIDE SEQUENCE [LARGE SCALE GENOMIC DNA]</scope>
    <source>
        <strain evidence="2">cv. WU1-14</strain>
    </source>
</reference>
<evidence type="ECO:0000313" key="2">
    <source>
        <dbReference type="Proteomes" id="UP000237105"/>
    </source>
</evidence>
<gene>
    <name evidence="1" type="ORF">PanWU01x14_159580</name>
</gene>
<dbReference type="AlphaFoldDB" id="A0A2P5CEI5"/>
<organism evidence="1 2">
    <name type="scientific">Parasponia andersonii</name>
    <name type="common">Sponia andersonii</name>
    <dbReference type="NCBI Taxonomy" id="3476"/>
    <lineage>
        <taxon>Eukaryota</taxon>
        <taxon>Viridiplantae</taxon>
        <taxon>Streptophyta</taxon>
        <taxon>Embryophyta</taxon>
        <taxon>Tracheophyta</taxon>
        <taxon>Spermatophyta</taxon>
        <taxon>Magnoliopsida</taxon>
        <taxon>eudicotyledons</taxon>
        <taxon>Gunneridae</taxon>
        <taxon>Pentapetalae</taxon>
        <taxon>rosids</taxon>
        <taxon>fabids</taxon>
        <taxon>Rosales</taxon>
        <taxon>Cannabaceae</taxon>
        <taxon>Parasponia</taxon>
    </lineage>
</organism>
<dbReference type="Proteomes" id="UP000237105">
    <property type="component" value="Unassembled WGS sequence"/>
</dbReference>
<comment type="caution">
    <text evidence="1">The sequence shown here is derived from an EMBL/GenBank/DDBJ whole genome shotgun (WGS) entry which is preliminary data.</text>
</comment>
<sequence length="83" mass="8931">MYTVRQIATVAGAQVIGAAAVNNAQMGSGTRDCAVKIVDEVRGQTGHSKFRSGMESRFHYFSLGKINPSLDGIVILLERSFLS</sequence>
<accession>A0A2P5CEI5</accession>
<keyword evidence="2" id="KW-1185">Reference proteome</keyword>
<proteinExistence type="predicted"/>